<evidence type="ECO:0000256" key="1">
    <source>
        <dbReference type="SAM" id="MobiDB-lite"/>
    </source>
</evidence>
<feature type="compositionally biased region" description="Basic and acidic residues" evidence="1">
    <location>
        <begin position="20"/>
        <end position="30"/>
    </location>
</feature>
<evidence type="ECO:0000313" key="3">
    <source>
        <dbReference type="EMBL" id="CAL5007591.1"/>
    </source>
</evidence>
<dbReference type="Proteomes" id="UP001497457">
    <property type="component" value="Chromosome 27b"/>
</dbReference>
<accession>A0ABC9BWN5</accession>
<organism evidence="3 4">
    <name type="scientific">Urochloa decumbens</name>
    <dbReference type="NCBI Taxonomy" id="240449"/>
    <lineage>
        <taxon>Eukaryota</taxon>
        <taxon>Viridiplantae</taxon>
        <taxon>Streptophyta</taxon>
        <taxon>Embryophyta</taxon>
        <taxon>Tracheophyta</taxon>
        <taxon>Spermatophyta</taxon>
        <taxon>Magnoliopsida</taxon>
        <taxon>Liliopsida</taxon>
        <taxon>Poales</taxon>
        <taxon>Poaceae</taxon>
        <taxon>PACMAD clade</taxon>
        <taxon>Panicoideae</taxon>
        <taxon>Panicodae</taxon>
        <taxon>Paniceae</taxon>
        <taxon>Melinidinae</taxon>
        <taxon>Urochloa</taxon>
    </lineage>
</organism>
<sequence length="532" mass="58318">MAVGYKADIVAPSLVPKGPSHRDPSLRHADQSPPLPHPSQSERSIAFKRWAQGRCYRCLARDHQVSSCRSSFRCIRCRCLGHRERRCPLRAPSPAPRAGSSSMQSHHQQQTGSWADMVAMPSSADTAVGPPSSGICNLSPTSQPTSSCEKDIDPICHSCCCASPASISSSLQSMVTSLIESLQSELQQLIAVRLEEVVRPLQEEVSTTKLWLARVAHHLERAETSREHSSVPDMSELFGPCSPIRHSLMSSILTSLAAARTPTNSLVRESFDSETFTKQPIEVPASVSSAQKHPDPTNELKLVQAVSSVEEFVIVEDASDDEEAISDARVTVEDPIFLITIEHDPIQSVVEVKKDEPQLMEDPPVHPATTVEEFVLVEDASDDEEAIPYVYEAVEDPIFLVTIEDGPAQSALEVKEENVQLIDDSLIQSATGARKGEACLPIYAPSPPKMTTKCRRKSYDRSSLRRSARLAQRGVLKDLGIIGNDGKLNDDAIQDCADRLKELLPPDLLGPLMSLKGRAFWDFVAKISLPLR</sequence>
<reference evidence="3" key="1">
    <citation type="submission" date="2024-10" db="EMBL/GenBank/DDBJ databases">
        <authorList>
            <person name="Ryan C."/>
        </authorList>
    </citation>
    <scope>NUCLEOTIDE SEQUENCE [LARGE SCALE GENOMIC DNA]</scope>
</reference>
<feature type="compositionally biased region" description="Low complexity" evidence="1">
    <location>
        <begin position="90"/>
        <end position="110"/>
    </location>
</feature>
<dbReference type="InterPro" id="IPR001878">
    <property type="entry name" value="Znf_CCHC"/>
</dbReference>
<dbReference type="SMART" id="SM00343">
    <property type="entry name" value="ZnF_C2HC"/>
    <property type="match status" value="2"/>
</dbReference>
<feature type="region of interest" description="Disordered" evidence="1">
    <location>
        <begin position="90"/>
        <end position="113"/>
    </location>
</feature>
<evidence type="ECO:0000259" key="2">
    <source>
        <dbReference type="SMART" id="SM00343"/>
    </source>
</evidence>
<name>A0ABC9BWN5_9POAL</name>
<dbReference type="AlphaFoldDB" id="A0ABC9BWN5"/>
<evidence type="ECO:0000313" key="4">
    <source>
        <dbReference type="Proteomes" id="UP001497457"/>
    </source>
</evidence>
<gene>
    <name evidence="3" type="ORF">URODEC1_LOCUS68568</name>
</gene>
<dbReference type="InterPro" id="IPR036875">
    <property type="entry name" value="Znf_CCHC_sf"/>
</dbReference>
<proteinExistence type="predicted"/>
<protein>
    <recommendedName>
        <fullName evidence="2">CCHC-type domain-containing protein</fullName>
    </recommendedName>
</protein>
<dbReference type="SUPFAM" id="SSF57756">
    <property type="entry name" value="Retrovirus zinc finger-like domains"/>
    <property type="match status" value="1"/>
</dbReference>
<feature type="region of interest" description="Disordered" evidence="1">
    <location>
        <begin position="12"/>
        <end position="42"/>
    </location>
</feature>
<dbReference type="EMBL" id="OZ075137">
    <property type="protein sequence ID" value="CAL5007591.1"/>
    <property type="molecule type" value="Genomic_DNA"/>
</dbReference>
<feature type="domain" description="CCHC-type" evidence="2">
    <location>
        <begin position="54"/>
        <end position="70"/>
    </location>
</feature>
<keyword evidence="4" id="KW-1185">Reference proteome</keyword>
<feature type="domain" description="CCHC-type" evidence="2">
    <location>
        <begin position="73"/>
        <end position="89"/>
    </location>
</feature>